<evidence type="ECO:0000313" key="2">
    <source>
        <dbReference type="Proteomes" id="UP000636800"/>
    </source>
</evidence>
<keyword evidence="2" id="KW-1185">Reference proteome</keyword>
<dbReference type="InterPro" id="IPR036393">
    <property type="entry name" value="AceGlu_kinase-like_sf"/>
</dbReference>
<dbReference type="Proteomes" id="UP000636800">
    <property type="component" value="Chromosome 1"/>
</dbReference>
<dbReference type="PANTHER" id="PTHR11063:SF8">
    <property type="entry name" value="DELTA-1-PYRROLINE-5-CARBOXYLATE SYNTHASE"/>
    <property type="match status" value="1"/>
</dbReference>
<name>A0A835VIX9_VANPL</name>
<accession>A0A835VIX9</accession>
<organism evidence="1 2">
    <name type="scientific">Vanilla planifolia</name>
    <name type="common">Vanilla</name>
    <dbReference type="NCBI Taxonomy" id="51239"/>
    <lineage>
        <taxon>Eukaryota</taxon>
        <taxon>Viridiplantae</taxon>
        <taxon>Streptophyta</taxon>
        <taxon>Embryophyta</taxon>
        <taxon>Tracheophyta</taxon>
        <taxon>Spermatophyta</taxon>
        <taxon>Magnoliopsida</taxon>
        <taxon>Liliopsida</taxon>
        <taxon>Asparagales</taxon>
        <taxon>Orchidaceae</taxon>
        <taxon>Vanilloideae</taxon>
        <taxon>Vanilleae</taxon>
        <taxon>Vanilla</taxon>
    </lineage>
</organism>
<dbReference type="Gene3D" id="3.40.1160.10">
    <property type="entry name" value="Acetylglutamate kinase-like"/>
    <property type="match status" value="1"/>
</dbReference>
<protein>
    <submittedName>
        <fullName evidence="1">Uncharacterized protein</fullName>
    </submittedName>
</protein>
<dbReference type="EMBL" id="JADCNL010000001">
    <property type="protein sequence ID" value="KAG0498730.1"/>
    <property type="molecule type" value="Genomic_DNA"/>
</dbReference>
<gene>
    <name evidence="1" type="ORF">HPP92_003421</name>
</gene>
<comment type="caution">
    <text evidence="1">The sequence shown here is derived from an EMBL/GenBank/DDBJ whole genome shotgun (WGS) entry which is preliminary data.</text>
</comment>
<dbReference type="GO" id="GO:0004350">
    <property type="term" value="F:glutamate-5-semialdehyde dehydrogenase activity"/>
    <property type="evidence" value="ECO:0007669"/>
    <property type="project" value="TreeGrafter"/>
</dbReference>
<sequence>MDGKASAAVGQSGLMALYDALFSQLDVTSSQLLVTDTDFKDQDFRMQLTETVVWVGLYTLPARWADHFMSRELYRMEQANKLLILLTTSITPVKDIVHKLPKKAFNLPVEASESFE</sequence>
<dbReference type="AlphaFoldDB" id="A0A835VIX9"/>
<reference evidence="1 2" key="1">
    <citation type="journal article" date="2020" name="Nat. Food">
        <title>A phased Vanilla planifolia genome enables genetic improvement of flavour and production.</title>
        <authorList>
            <person name="Hasing T."/>
            <person name="Tang H."/>
            <person name="Brym M."/>
            <person name="Khazi F."/>
            <person name="Huang T."/>
            <person name="Chambers A.H."/>
        </authorList>
    </citation>
    <scope>NUCLEOTIDE SEQUENCE [LARGE SCALE GENOMIC DNA]</scope>
    <source>
        <tissue evidence="1">Leaf</tissue>
    </source>
</reference>
<evidence type="ECO:0000313" key="1">
    <source>
        <dbReference type="EMBL" id="KAG0498730.1"/>
    </source>
</evidence>
<proteinExistence type="predicted"/>
<dbReference type="PANTHER" id="PTHR11063">
    <property type="entry name" value="GLUTAMATE SEMIALDEHYDE DEHYDROGENASE"/>
    <property type="match status" value="1"/>
</dbReference>
<dbReference type="OrthoDB" id="4062651at2759"/>